<evidence type="ECO:0000256" key="1">
    <source>
        <dbReference type="SAM" id="MobiDB-lite"/>
    </source>
</evidence>
<proteinExistence type="predicted"/>
<feature type="compositionally biased region" description="Low complexity" evidence="1">
    <location>
        <begin position="276"/>
        <end position="289"/>
    </location>
</feature>
<sequence>MFSAIFSRLRLPGVTPTQPTNQDDNDDASSMNRSLNLPWPVTESTLRRGPSSASAQGVVISNPIPRATPISLTGFGYDEHATAPPVYPSNGNARQAQGGPSMTSAVSPPGAWYEPPEKPRVRRLYPPPEVGVSAPAQTQGQAAALAPPAVVRLDSETFAAASADNREDQDEEETHPPTYAYAYTSHPPSASAYAVPYPDSRPYPSPVYTNPAAATSSHSPQRSHDSWNEPTPRANPARLPHHSSPDLNRQVDDTALYASPFESDFEQTGFPIPPKSTTSSSSTSSASENGNGGASGGSMTKNRWALKLQLQQLQMASTSMPSLPVSGNPGQQQAIPHTRHTHPTHVQKHTGVQTFEPNEGVGTDVYKNAYNYPLAKQLSPIVEQDYISPTHSESESRSVIGLGKNSGTGAGSTQNSVRASPGVESIIGSLARGKSRHGVGEEIEDDRASLRTRTGSANSIRTVSGNVGGNATSLSRSGSLTLSADTSAIQKGVHAAALSRGGNGSVGSGKEKLEITRPSPIHPSPFINRHLNRTVSQNSSKSDCQAPLSSQTPSQSQTHTPVSSQPPTPGITARVPIALLSTASPTPRVTASPTTNATANNNAGITIQTPTSAVTTGSTTTATMFTPTSTLQTPTSATIIQHPPGAIVASTAPTATGPSEGVMPLPKIPAVSPIELRYSMFGSVGPRADRSSRIARTSVAGSTLKGGVDRMPVIAGSVEGYYEDEDEEEEDAEEGEEDYEEEEEYDRESLHAESFVTAGTNDENSYGAAGIAWGII</sequence>
<evidence type="ECO:0000313" key="2">
    <source>
        <dbReference type="EMBL" id="KAJ3509826.1"/>
    </source>
</evidence>
<feature type="region of interest" description="Disordered" evidence="1">
    <location>
        <begin position="204"/>
        <end position="248"/>
    </location>
</feature>
<comment type="caution">
    <text evidence="2">The sequence shown here is derived from an EMBL/GenBank/DDBJ whole genome shotgun (WGS) entry which is preliminary data.</text>
</comment>
<feature type="region of interest" description="Disordered" evidence="1">
    <location>
        <begin position="585"/>
        <end position="630"/>
    </location>
</feature>
<feature type="compositionally biased region" description="Polar residues" evidence="1">
    <location>
        <begin position="533"/>
        <end position="543"/>
    </location>
</feature>
<feature type="compositionally biased region" description="Low complexity" evidence="1">
    <location>
        <begin position="590"/>
        <end position="630"/>
    </location>
</feature>
<feature type="compositionally biased region" description="Low complexity" evidence="1">
    <location>
        <begin position="134"/>
        <end position="147"/>
    </location>
</feature>
<dbReference type="AlphaFoldDB" id="A0A9W8K101"/>
<protein>
    <submittedName>
        <fullName evidence="2">Uncharacterized protein</fullName>
    </submittedName>
</protein>
<feature type="region of interest" description="Disordered" evidence="1">
    <location>
        <begin position="83"/>
        <end position="147"/>
    </location>
</feature>
<feature type="compositionally biased region" description="Polar residues" evidence="1">
    <location>
        <begin position="15"/>
        <end position="35"/>
    </location>
</feature>
<dbReference type="Proteomes" id="UP001148786">
    <property type="component" value="Unassembled WGS sequence"/>
</dbReference>
<accession>A0A9W8K101</accession>
<feature type="region of interest" description="Disordered" evidence="1">
    <location>
        <begin position="496"/>
        <end position="572"/>
    </location>
</feature>
<feature type="compositionally biased region" description="Polar residues" evidence="1">
    <location>
        <begin position="89"/>
        <end position="106"/>
    </location>
</feature>
<feature type="compositionally biased region" description="Polar residues" evidence="1">
    <location>
        <begin position="451"/>
        <end position="471"/>
    </location>
</feature>
<reference evidence="2" key="1">
    <citation type="submission" date="2022-07" db="EMBL/GenBank/DDBJ databases">
        <title>Genome Sequence of Agrocybe chaxingu.</title>
        <authorList>
            <person name="Buettner E."/>
        </authorList>
    </citation>
    <scope>NUCLEOTIDE SEQUENCE</scope>
    <source>
        <strain evidence="2">MP-N11</strain>
    </source>
</reference>
<feature type="compositionally biased region" description="Acidic residues" evidence="1">
    <location>
        <begin position="721"/>
        <end position="746"/>
    </location>
</feature>
<organism evidence="2 3">
    <name type="scientific">Agrocybe chaxingu</name>
    <dbReference type="NCBI Taxonomy" id="84603"/>
    <lineage>
        <taxon>Eukaryota</taxon>
        <taxon>Fungi</taxon>
        <taxon>Dikarya</taxon>
        <taxon>Basidiomycota</taxon>
        <taxon>Agaricomycotina</taxon>
        <taxon>Agaricomycetes</taxon>
        <taxon>Agaricomycetidae</taxon>
        <taxon>Agaricales</taxon>
        <taxon>Agaricineae</taxon>
        <taxon>Strophariaceae</taxon>
        <taxon>Agrocybe</taxon>
    </lineage>
</organism>
<feature type="region of interest" description="Disordered" evidence="1">
    <location>
        <begin position="1"/>
        <end position="57"/>
    </location>
</feature>
<dbReference type="OrthoDB" id="3251367at2759"/>
<feature type="region of interest" description="Disordered" evidence="1">
    <location>
        <begin position="431"/>
        <end position="477"/>
    </location>
</feature>
<feature type="region of interest" description="Disordered" evidence="1">
    <location>
        <begin position="161"/>
        <end position="187"/>
    </location>
</feature>
<name>A0A9W8K101_9AGAR</name>
<keyword evidence="3" id="KW-1185">Reference proteome</keyword>
<feature type="region of interest" description="Disordered" evidence="1">
    <location>
        <begin position="719"/>
        <end position="752"/>
    </location>
</feature>
<gene>
    <name evidence="2" type="ORF">NLJ89_g5014</name>
</gene>
<feature type="compositionally biased region" description="Low complexity" evidence="1">
    <location>
        <begin position="547"/>
        <end position="563"/>
    </location>
</feature>
<feature type="region of interest" description="Disordered" evidence="1">
    <location>
        <begin position="319"/>
        <end position="339"/>
    </location>
</feature>
<feature type="region of interest" description="Disordered" evidence="1">
    <location>
        <begin position="264"/>
        <end position="299"/>
    </location>
</feature>
<dbReference type="EMBL" id="JANKHO010000447">
    <property type="protein sequence ID" value="KAJ3509826.1"/>
    <property type="molecule type" value="Genomic_DNA"/>
</dbReference>
<evidence type="ECO:0000313" key="3">
    <source>
        <dbReference type="Proteomes" id="UP001148786"/>
    </source>
</evidence>